<protein>
    <submittedName>
        <fullName evidence="1">Uncharacterized protein</fullName>
    </submittedName>
</protein>
<accession>G8FS84</accession>
<organism evidence="1 2">
    <name type="scientific">Gordonia phage GTE7</name>
    <dbReference type="NCBI Taxonomy" id="1100814"/>
    <lineage>
        <taxon>Viruses</taxon>
        <taxon>Duplodnaviria</taxon>
        <taxon>Heunggongvirae</taxon>
        <taxon>Uroviricota</taxon>
        <taxon>Caudoviricetes</taxon>
        <taxon>Getseptimavirus</taxon>
        <taxon>Getseptimavirus GTE7</taxon>
    </lineage>
</organism>
<dbReference type="EMBL" id="JN035618">
    <property type="protein sequence ID" value="AER26634.1"/>
    <property type="molecule type" value="Genomic_DNA"/>
</dbReference>
<name>G8FS84_9CAUD</name>
<reference evidence="1 2" key="1">
    <citation type="journal article" date="2011" name="Appl. Environ. Microbiol.">
        <title>Prevention of Gordonia and Nocardia Stabilized Foam Formation by Using Bacteriophage GTE7.</title>
        <authorList>
            <person name="Petrovski S."/>
            <person name="Seviour R.J."/>
            <person name="Tillett D."/>
        </authorList>
    </citation>
    <scope>NUCLEOTIDE SEQUENCE [LARGE SCALE GENOMIC DNA]</scope>
</reference>
<keyword evidence="2" id="KW-1185">Reference proteome</keyword>
<proteinExistence type="predicted"/>
<dbReference type="RefSeq" id="YP_004934792.1">
    <property type="nucleotide sequence ID" value="NC_016166.1"/>
</dbReference>
<evidence type="ECO:0000313" key="2">
    <source>
        <dbReference type="Proteomes" id="UP000005878"/>
    </source>
</evidence>
<dbReference type="GeneID" id="11447667"/>
<evidence type="ECO:0000313" key="1">
    <source>
        <dbReference type="EMBL" id="AER26634.1"/>
    </source>
</evidence>
<sequence length="156" mass="17586">MEHNLVGHGYGIMRETRVTARTPGMVTGKTAQSANLGPLPYELNARDTERGIKSIKSTVPVGRVVHPDDLSWDATPAQRVESEIAFFGHENERPVAPVKKRRGTSTRTMSENERNTKFDADVRTWYDRARNQINPVRFILTEVPERYRAAVVQLAA</sequence>
<dbReference type="Proteomes" id="UP000005878">
    <property type="component" value="Segment"/>
</dbReference>
<dbReference type="KEGG" id="vg:11447667"/>